<accession>A0A067KQC9</accession>
<organism evidence="7 8">
    <name type="scientific">Jatropha curcas</name>
    <name type="common">Barbados nut</name>
    <dbReference type="NCBI Taxonomy" id="180498"/>
    <lineage>
        <taxon>Eukaryota</taxon>
        <taxon>Viridiplantae</taxon>
        <taxon>Streptophyta</taxon>
        <taxon>Embryophyta</taxon>
        <taxon>Tracheophyta</taxon>
        <taxon>Spermatophyta</taxon>
        <taxon>Magnoliopsida</taxon>
        <taxon>eudicotyledons</taxon>
        <taxon>Gunneridae</taxon>
        <taxon>Pentapetalae</taxon>
        <taxon>rosids</taxon>
        <taxon>fabids</taxon>
        <taxon>Malpighiales</taxon>
        <taxon>Euphorbiaceae</taxon>
        <taxon>Crotonoideae</taxon>
        <taxon>Jatropheae</taxon>
        <taxon>Jatropha</taxon>
    </lineage>
</organism>
<evidence type="ECO:0000256" key="4">
    <source>
        <dbReference type="ARBA" id="ARBA00023163"/>
    </source>
</evidence>
<evidence type="ECO:0000256" key="5">
    <source>
        <dbReference type="ARBA" id="ARBA00023242"/>
    </source>
</evidence>
<gene>
    <name evidence="7" type="ORF">JCGZ_04341</name>
</gene>
<dbReference type="Proteomes" id="UP000027138">
    <property type="component" value="Unassembled WGS sequence"/>
</dbReference>
<dbReference type="Pfam" id="PF02362">
    <property type="entry name" value="B3"/>
    <property type="match status" value="3"/>
</dbReference>
<dbReference type="GO" id="GO:0003677">
    <property type="term" value="F:DNA binding"/>
    <property type="evidence" value="ECO:0007669"/>
    <property type="project" value="UniProtKB-KW"/>
</dbReference>
<feature type="domain" description="TF-B3" evidence="6">
    <location>
        <begin position="196"/>
        <end position="292"/>
    </location>
</feature>
<evidence type="ECO:0000256" key="2">
    <source>
        <dbReference type="ARBA" id="ARBA00023015"/>
    </source>
</evidence>
<reference evidence="7 8" key="1">
    <citation type="journal article" date="2014" name="PLoS ONE">
        <title>Global Analysis of Gene Expression Profiles in Physic Nut (Jatropha curcas L.) Seedlings Exposed to Salt Stress.</title>
        <authorList>
            <person name="Zhang L."/>
            <person name="Zhang C."/>
            <person name="Wu P."/>
            <person name="Chen Y."/>
            <person name="Li M."/>
            <person name="Jiang H."/>
            <person name="Wu G."/>
        </authorList>
    </citation>
    <scope>NUCLEOTIDE SEQUENCE [LARGE SCALE GENOMIC DNA]</scope>
    <source>
        <strain evidence="8">cv. GZQX0401</strain>
        <tissue evidence="7">Young leaves</tissue>
    </source>
</reference>
<dbReference type="CDD" id="cd10017">
    <property type="entry name" value="B3_DNA"/>
    <property type="match status" value="3"/>
</dbReference>
<proteinExistence type="predicted"/>
<keyword evidence="4" id="KW-0804">Transcription</keyword>
<dbReference type="OrthoDB" id="660291at2759"/>
<dbReference type="Gene3D" id="2.40.330.10">
    <property type="entry name" value="DNA-binding pseudobarrel domain"/>
    <property type="match status" value="3"/>
</dbReference>
<dbReference type="InterPro" id="IPR015300">
    <property type="entry name" value="DNA-bd_pseudobarrel_sf"/>
</dbReference>
<evidence type="ECO:0000256" key="1">
    <source>
        <dbReference type="ARBA" id="ARBA00004123"/>
    </source>
</evidence>
<dbReference type="SUPFAM" id="SSF101936">
    <property type="entry name" value="DNA-binding pseudobarrel domain"/>
    <property type="match status" value="3"/>
</dbReference>
<keyword evidence="8" id="KW-1185">Reference proteome</keyword>
<name>A0A067KQC9_JATCU</name>
<dbReference type="InterPro" id="IPR003340">
    <property type="entry name" value="B3_DNA-bd"/>
</dbReference>
<protein>
    <recommendedName>
        <fullName evidence="6">TF-B3 domain-containing protein</fullName>
    </recommendedName>
</protein>
<feature type="domain" description="TF-B3" evidence="6">
    <location>
        <begin position="1"/>
        <end position="69"/>
    </location>
</feature>
<sequence>MEGRTSGSVSLTGPSGNIWPVNLIQENDNIFLDHGWPTFLKDHFIECGDVLVFRYDGELCFTVQVFDLSACEKEAAFHTKCSQDPSQFYRSIGQKREREEEAASSDKSDECVTKKVKGESSEHLEHVDAATRKCQEESSSHKMKQYEGNCNEIPDATIQNRIGKEGKNMPDRGYGSIFSEREKRVAQSFISCFPYFVRIMKRFNVSGSYTLNIPYQFSTAHLPDCKTEIVLRTIKGECWTVNSVPTTRVHTSHTFCGGWMAFVRSNDIKLGDVCIFELVRKHELRVFILRVGREFLENQGGKVASDGVSVGCNAISHKIESFPKKSRRTALKLHSRLISKVEICDKKGSNKSQEATFSNHTRKHDKATKVSASGALCTQSKLGNEKLDVAIRSGKNLDIELSSHAGASVKMMVALGEKDAAKSFTSAFPNFVRIMRKFNVSGSYTLKIPHKFSAAHLPNSKTEIILRNLQGKRWTVNSVPDSKGRAVHTFCGGWMAFVRENDVKMGDICIFELVSKCEMLVHISGVGDEAFCPS</sequence>
<dbReference type="SMART" id="SM01019">
    <property type="entry name" value="B3"/>
    <property type="match status" value="3"/>
</dbReference>
<evidence type="ECO:0000313" key="7">
    <source>
        <dbReference type="EMBL" id="KDP38416.1"/>
    </source>
</evidence>
<keyword evidence="5" id="KW-0539">Nucleus</keyword>
<dbReference type="PANTHER" id="PTHR31391">
    <property type="entry name" value="B3 DOMAIN-CONTAINING PROTEIN OS11G0197600-RELATED"/>
    <property type="match status" value="1"/>
</dbReference>
<dbReference type="AlphaFoldDB" id="A0A067KQC9"/>
<dbReference type="EMBL" id="KK914362">
    <property type="protein sequence ID" value="KDP38416.1"/>
    <property type="molecule type" value="Genomic_DNA"/>
</dbReference>
<dbReference type="InterPro" id="IPR044837">
    <property type="entry name" value="REM16-like"/>
</dbReference>
<keyword evidence="3" id="KW-0238">DNA-binding</keyword>
<keyword evidence="2" id="KW-0805">Transcription regulation</keyword>
<feature type="domain" description="TF-B3" evidence="6">
    <location>
        <begin position="431"/>
        <end position="527"/>
    </location>
</feature>
<evidence type="ECO:0000256" key="3">
    <source>
        <dbReference type="ARBA" id="ARBA00023125"/>
    </source>
</evidence>
<dbReference type="PANTHER" id="PTHR31391:SF106">
    <property type="entry name" value="B3 DOMAIN-CONTAINING PROTEIN OS01G0723500"/>
    <property type="match status" value="1"/>
</dbReference>
<dbReference type="PROSITE" id="PS50863">
    <property type="entry name" value="B3"/>
    <property type="match status" value="3"/>
</dbReference>
<evidence type="ECO:0000313" key="8">
    <source>
        <dbReference type="Proteomes" id="UP000027138"/>
    </source>
</evidence>
<evidence type="ECO:0000259" key="6">
    <source>
        <dbReference type="PROSITE" id="PS50863"/>
    </source>
</evidence>
<dbReference type="STRING" id="180498.A0A067KQC9"/>
<dbReference type="GO" id="GO:0005634">
    <property type="term" value="C:nucleus"/>
    <property type="evidence" value="ECO:0007669"/>
    <property type="project" value="UniProtKB-SubCell"/>
</dbReference>
<comment type="subcellular location">
    <subcellularLocation>
        <location evidence="1">Nucleus</location>
    </subcellularLocation>
</comment>